<comment type="caution">
    <text evidence="1">The sequence shown here is derived from an EMBL/GenBank/DDBJ whole genome shotgun (WGS) entry which is preliminary data.</text>
</comment>
<reference evidence="1 2" key="1">
    <citation type="journal article" date="2020" name="mSystems">
        <title>Defining Genomic and Predicted Metabolic Features of the Acetobacterium Genus.</title>
        <authorList>
            <person name="Ross D.E."/>
            <person name="Marshall C.W."/>
            <person name="Gulliver D."/>
            <person name="May H.D."/>
            <person name="Norman R.S."/>
        </authorList>
    </citation>
    <scope>NUCLEOTIDE SEQUENCE [LARGE SCALE GENOMIC DNA]</scope>
    <source>
        <strain evidence="1 2">DSM 4132</strain>
    </source>
</reference>
<dbReference type="EMBL" id="WJBE01000015">
    <property type="protein sequence ID" value="MBC3900782.1"/>
    <property type="molecule type" value="Genomic_DNA"/>
</dbReference>
<gene>
    <name evidence="1" type="ORF">GH811_14270</name>
</gene>
<sequence>MIKINTKSFDWLEINKIYIDPKGRDWSELDKVDREEYAKLLIEPLKGKIQTQYDKTDTHRIVKQLLEQWFYEGNKISYSKITNYLREKNFEEIISAFEEARSSIIAATDKRFSNILIDWPVAKQKAMEINEPSERKHIITEVIKPGNCHMFAGITITDLGIEPERSTIYSSKEKIEAVTLVYDKELKTIIKEFKAVFNYKSLSKKIRHKLLTATHVMVCPYCNRQYITNYKVAGESRSTADIDHFYCQDRYPFLALSLYNFIPSCQICNSRFKLSVDFGKDEHINPHKRGFDKDGVFRLKGVESLLGGPIEFEIVNVDNSEEIKNSLKTFRLNEVYQTHQDYVGELVKKAQIYNDGQLTEYLENFSELFESKNEMHRIIFGNYVAEEELGKRPLAKLAKDLLDDLGIKIRD</sequence>
<dbReference type="RefSeq" id="WP_186894938.1">
    <property type="nucleotide sequence ID" value="NZ_WJBE01000015.1"/>
</dbReference>
<keyword evidence="2" id="KW-1185">Reference proteome</keyword>
<name>A0ABR6YZT6_9FIRM</name>
<protein>
    <recommendedName>
        <fullName evidence="3">HNH nuclease domain-containing protein</fullName>
    </recommendedName>
</protein>
<evidence type="ECO:0000313" key="1">
    <source>
        <dbReference type="EMBL" id="MBC3900782.1"/>
    </source>
</evidence>
<dbReference type="Proteomes" id="UP000622405">
    <property type="component" value="Unassembled WGS sequence"/>
</dbReference>
<evidence type="ECO:0000313" key="2">
    <source>
        <dbReference type="Proteomes" id="UP000622405"/>
    </source>
</evidence>
<proteinExistence type="predicted"/>
<evidence type="ECO:0008006" key="3">
    <source>
        <dbReference type="Google" id="ProtNLM"/>
    </source>
</evidence>
<accession>A0ABR6YZT6</accession>
<organism evidence="1 2">
    <name type="scientific">Acetobacterium malicum</name>
    <dbReference type="NCBI Taxonomy" id="52692"/>
    <lineage>
        <taxon>Bacteria</taxon>
        <taxon>Bacillati</taxon>
        <taxon>Bacillota</taxon>
        <taxon>Clostridia</taxon>
        <taxon>Eubacteriales</taxon>
        <taxon>Eubacteriaceae</taxon>
        <taxon>Acetobacterium</taxon>
    </lineage>
</organism>